<keyword evidence="2" id="KW-1185">Reference proteome</keyword>
<sequence>MASYVDAHCHVTTSTKTNANPISLSDLPVVRCVMSNNSYDWQKIKNLKDSDPRTKVGFGVHPWYSHLYYIADQGHPPSKDAHYRSVLQCSDTSELEQIICRLPEPVSLSDYIHTEFEIASCDCIGEIGLDKLFRLPENGFYQGDDHAPLSRVKVSVEHQAQIFIQMCRLATIHSLPVSIHSVKCPSLVFDLCQEHLLPHSNVNVCLHSFTGSLETLTGVWLKKFPHERLFLSLSSYINFKNLDSAAKLVQALPPHCILAETDFTWDTADDDTIIRELDFVLSQIALHQKLQSKQEAKELIYTNYQRFIL</sequence>
<dbReference type="PANTHER" id="PTHR47345">
    <property type="entry name" value="CUT9-INTERACTING PROTEIN SCN1"/>
    <property type="match status" value="1"/>
</dbReference>
<dbReference type="Pfam" id="PF01026">
    <property type="entry name" value="TatD_DNase"/>
    <property type="match status" value="1"/>
</dbReference>
<proteinExistence type="predicted"/>
<dbReference type="Gene3D" id="3.20.20.140">
    <property type="entry name" value="Metal-dependent hydrolases"/>
    <property type="match status" value="1"/>
</dbReference>
<reference evidence="2" key="1">
    <citation type="submission" date="2016-03" db="EMBL/GenBank/DDBJ databases">
        <authorList>
            <person name="Devillers Hugo."/>
        </authorList>
    </citation>
    <scope>NUCLEOTIDE SEQUENCE [LARGE SCALE GENOMIC DNA]</scope>
</reference>
<evidence type="ECO:0000313" key="2">
    <source>
        <dbReference type="Proteomes" id="UP000191144"/>
    </source>
</evidence>
<organism evidence="1 2">
    <name type="scientific">Lachancea meyersii CBS 8951</name>
    <dbReference type="NCBI Taxonomy" id="1266667"/>
    <lineage>
        <taxon>Eukaryota</taxon>
        <taxon>Fungi</taxon>
        <taxon>Dikarya</taxon>
        <taxon>Ascomycota</taxon>
        <taxon>Saccharomycotina</taxon>
        <taxon>Saccharomycetes</taxon>
        <taxon>Saccharomycetales</taxon>
        <taxon>Saccharomycetaceae</taxon>
        <taxon>Lachancea</taxon>
    </lineage>
</organism>
<dbReference type="InterPro" id="IPR053044">
    <property type="entry name" value="Metallo-hydrolase/TatD-type"/>
</dbReference>
<gene>
    <name evidence="1" type="ORF">LAME_0E02146G</name>
</gene>
<dbReference type="GO" id="GO:0016788">
    <property type="term" value="F:hydrolase activity, acting on ester bonds"/>
    <property type="evidence" value="ECO:0007669"/>
    <property type="project" value="InterPro"/>
</dbReference>
<evidence type="ECO:0000313" key="1">
    <source>
        <dbReference type="EMBL" id="SCU89078.1"/>
    </source>
</evidence>
<protein>
    <submittedName>
        <fullName evidence="1">LAME_0E02146g1_1</fullName>
    </submittedName>
</protein>
<name>A0A1G4JFK5_9SACH</name>
<dbReference type="SUPFAM" id="SSF51556">
    <property type="entry name" value="Metallo-dependent hydrolases"/>
    <property type="match status" value="1"/>
</dbReference>
<dbReference type="OrthoDB" id="413993at2759"/>
<dbReference type="Proteomes" id="UP000191144">
    <property type="component" value="Chromosome E"/>
</dbReference>
<dbReference type="InterPro" id="IPR001130">
    <property type="entry name" value="TatD-like"/>
</dbReference>
<dbReference type="AlphaFoldDB" id="A0A1G4JFK5"/>
<dbReference type="PANTHER" id="PTHR47345:SF1">
    <property type="entry name" value="CUT9-INTERACTING PROTEIN SCN1"/>
    <property type="match status" value="1"/>
</dbReference>
<dbReference type="EMBL" id="LT598481">
    <property type="protein sequence ID" value="SCU89078.1"/>
    <property type="molecule type" value="Genomic_DNA"/>
</dbReference>
<accession>A0A1G4JFK5</accession>
<dbReference type="InterPro" id="IPR032466">
    <property type="entry name" value="Metal_Hydrolase"/>
</dbReference>